<dbReference type="Pfam" id="PF08238">
    <property type="entry name" value="Sel1"/>
    <property type="match status" value="7"/>
</dbReference>
<dbReference type="SMART" id="SM00671">
    <property type="entry name" value="SEL1"/>
    <property type="match status" value="7"/>
</dbReference>
<feature type="signal peptide" evidence="1">
    <location>
        <begin position="1"/>
        <end position="22"/>
    </location>
</feature>
<keyword evidence="3" id="KW-1185">Reference proteome</keyword>
<dbReference type="SUPFAM" id="SSF81901">
    <property type="entry name" value="HCP-like"/>
    <property type="match status" value="2"/>
</dbReference>
<name>A0ABR9GAN7_9GAMM</name>
<dbReference type="EMBL" id="JACZZA010000007">
    <property type="protein sequence ID" value="MBE1161118.1"/>
    <property type="molecule type" value="Genomic_DNA"/>
</dbReference>
<accession>A0ABR9GAN7</accession>
<evidence type="ECO:0000313" key="3">
    <source>
        <dbReference type="Proteomes" id="UP000651010"/>
    </source>
</evidence>
<feature type="chain" id="PRO_5046383900" evidence="1">
    <location>
        <begin position="23"/>
        <end position="336"/>
    </location>
</feature>
<dbReference type="RefSeq" id="WP_192555979.1">
    <property type="nucleotide sequence ID" value="NZ_JACZZA010000007.1"/>
</dbReference>
<dbReference type="InterPro" id="IPR011990">
    <property type="entry name" value="TPR-like_helical_dom_sf"/>
</dbReference>
<evidence type="ECO:0000256" key="1">
    <source>
        <dbReference type="SAM" id="SignalP"/>
    </source>
</evidence>
<protein>
    <submittedName>
        <fullName evidence="2">Sel1 repeat family protein</fullName>
    </submittedName>
</protein>
<proteinExistence type="predicted"/>
<dbReference type="Gene3D" id="1.25.40.10">
    <property type="entry name" value="Tetratricopeptide repeat domain"/>
    <property type="match status" value="2"/>
</dbReference>
<evidence type="ECO:0000313" key="2">
    <source>
        <dbReference type="EMBL" id="MBE1161118.1"/>
    </source>
</evidence>
<dbReference type="InterPro" id="IPR050767">
    <property type="entry name" value="Sel1_AlgK"/>
</dbReference>
<dbReference type="PANTHER" id="PTHR11102">
    <property type="entry name" value="SEL-1-LIKE PROTEIN"/>
    <property type="match status" value="1"/>
</dbReference>
<dbReference type="Proteomes" id="UP000651010">
    <property type="component" value="Unassembled WGS sequence"/>
</dbReference>
<dbReference type="InterPro" id="IPR006597">
    <property type="entry name" value="Sel1-like"/>
</dbReference>
<organism evidence="2 3">
    <name type="scientific">Dyella acidiphila</name>
    <dbReference type="NCBI Taxonomy" id="2775866"/>
    <lineage>
        <taxon>Bacteria</taxon>
        <taxon>Pseudomonadati</taxon>
        <taxon>Pseudomonadota</taxon>
        <taxon>Gammaproteobacteria</taxon>
        <taxon>Lysobacterales</taxon>
        <taxon>Rhodanobacteraceae</taxon>
        <taxon>Dyella</taxon>
    </lineage>
</organism>
<keyword evidence="1" id="KW-0732">Signal</keyword>
<comment type="caution">
    <text evidence="2">The sequence shown here is derived from an EMBL/GenBank/DDBJ whole genome shotgun (WGS) entry which is preliminary data.</text>
</comment>
<dbReference type="PANTHER" id="PTHR11102:SF160">
    <property type="entry name" value="ERAD-ASSOCIATED E3 UBIQUITIN-PROTEIN LIGASE COMPONENT HRD3"/>
    <property type="match status" value="1"/>
</dbReference>
<gene>
    <name evidence="2" type="ORF">IGX34_12030</name>
</gene>
<reference evidence="2 3" key="1">
    <citation type="submission" date="2020-09" db="EMBL/GenBank/DDBJ databases">
        <title>Dyella sp. 7MK23 isolated from forest soil.</title>
        <authorList>
            <person name="Fu J."/>
        </authorList>
    </citation>
    <scope>NUCLEOTIDE SEQUENCE [LARGE SCALE GENOMIC DNA]</scope>
    <source>
        <strain evidence="2 3">7MK23</strain>
    </source>
</reference>
<sequence length="336" mass="35104">MHRSHVVLALMALAVTTSFAFANASSIPDALRQQAAAGNAKAQVALGRALQNDGVEADKAAGTDWFRKAAEQGDADGAWMLGSAYMGGVGVTRDASSAIAWMQKSVQADPVPDRMANMAFAMMVTGMFSSEQGNNAANWAQKAADKGSTKGMELLAMLSLSGQMGATKDPAAAEHWLLLASQKGDTQAQSILGGLYLTGNLGHKDVVQGAHWLQTAADGGNTNAAGELATFYLTGEYGVPVDGARGVVLARKALAANEMTGHYAMGIAYVKGVGIEHDAAKGWYQLALAERMDSKRQLQHVTDYMSTAATQLSTAQLADLKGQVERDAPARSVTAP</sequence>